<dbReference type="InterPro" id="IPR013559">
    <property type="entry name" value="YheO"/>
</dbReference>
<dbReference type="RefSeq" id="WP_116704584.1">
    <property type="nucleotide sequence ID" value="NZ_DBFEHX010000106.1"/>
</dbReference>
<feature type="domain" description="YheO-like" evidence="1">
    <location>
        <begin position="6"/>
        <end position="117"/>
    </location>
</feature>
<feature type="domain" description="Transcriptional regulator DauR-like HTH" evidence="2">
    <location>
        <begin position="172"/>
        <end position="224"/>
    </location>
</feature>
<reference evidence="3 4" key="1">
    <citation type="submission" date="2021-10" db="EMBL/GenBank/DDBJ databases">
        <title>Anaerobic single-cell dispensing facilitates the cultivation of human gut bacteria.</title>
        <authorList>
            <person name="Afrizal A."/>
        </authorList>
    </citation>
    <scope>NUCLEOTIDE SEQUENCE [LARGE SCALE GENOMIC DNA]</scope>
    <source>
        <strain evidence="3 4">CLA-AA-H270</strain>
    </source>
</reference>
<dbReference type="EMBL" id="JAJEPX010000017">
    <property type="protein sequence ID" value="MCC2176892.1"/>
    <property type="molecule type" value="Genomic_DNA"/>
</dbReference>
<proteinExistence type="predicted"/>
<evidence type="ECO:0000313" key="3">
    <source>
        <dbReference type="EMBL" id="MCC2176892.1"/>
    </source>
</evidence>
<evidence type="ECO:0000313" key="4">
    <source>
        <dbReference type="Proteomes" id="UP001298753"/>
    </source>
</evidence>
<name>A0AAW4VVF6_9FIRM</name>
<dbReference type="Pfam" id="PF08348">
    <property type="entry name" value="PAS_6"/>
    <property type="match status" value="1"/>
</dbReference>
<dbReference type="Pfam" id="PF13309">
    <property type="entry name" value="HTH_22"/>
    <property type="match status" value="1"/>
</dbReference>
<dbReference type="InterPro" id="IPR039445">
    <property type="entry name" value="DauR-like_HTH"/>
</dbReference>
<sequence length="237" mass="26055">MANPLLQHYIKLTEFLGQALGPDYEVALHDMTDKNRSIVAIANNHISGREIGAPLTNVALKILMDKSYETQDYRLHYCGLSAEGKTLRSSTMFIKHNGKLVGMLCINFDDSRYLAASENVLRLCHPDIFIDDHIAPQQAEPGDPFPRAVPATTESFHNSIDAVAGDAVGRELIRLGVTADRLTPDERMQIIASLENGGIFLLKGAVKDVADALHCSQASVYRYLSQIKKDDSNSASE</sequence>
<dbReference type="PANTHER" id="PTHR35568:SF1">
    <property type="entry name" value="TRANSCRIPTIONAL REGULATOR DAUR"/>
    <property type="match status" value="1"/>
</dbReference>
<protein>
    <submittedName>
        <fullName evidence="3">PAS domain-containing protein</fullName>
    </submittedName>
</protein>
<dbReference type="Proteomes" id="UP001298753">
    <property type="component" value="Unassembled WGS sequence"/>
</dbReference>
<organism evidence="3 4">
    <name type="scientific">Agathobaculum butyriciproducens</name>
    <dbReference type="NCBI Taxonomy" id="1628085"/>
    <lineage>
        <taxon>Bacteria</taxon>
        <taxon>Bacillati</taxon>
        <taxon>Bacillota</taxon>
        <taxon>Clostridia</taxon>
        <taxon>Eubacteriales</taxon>
        <taxon>Butyricicoccaceae</taxon>
        <taxon>Agathobaculum</taxon>
    </lineage>
</organism>
<evidence type="ECO:0000259" key="2">
    <source>
        <dbReference type="Pfam" id="PF13309"/>
    </source>
</evidence>
<dbReference type="PANTHER" id="PTHR35568">
    <property type="entry name" value="TRANSCRIPTIONAL REGULATOR DAUR"/>
    <property type="match status" value="1"/>
</dbReference>
<gene>
    <name evidence="3" type="ORF">LKD22_07095</name>
</gene>
<evidence type="ECO:0000259" key="1">
    <source>
        <dbReference type="Pfam" id="PF08348"/>
    </source>
</evidence>
<dbReference type="AlphaFoldDB" id="A0AAW4VVF6"/>
<comment type="caution">
    <text evidence="3">The sequence shown here is derived from an EMBL/GenBank/DDBJ whole genome shotgun (WGS) entry which is preliminary data.</text>
</comment>
<accession>A0AAW4VVF6</accession>
<keyword evidence="4" id="KW-1185">Reference proteome</keyword>
<dbReference type="InterPro" id="IPR039446">
    <property type="entry name" value="DauR-like"/>
</dbReference>
<dbReference type="GeneID" id="98660839"/>